<dbReference type="InterPro" id="IPR002549">
    <property type="entry name" value="AI-2E-like"/>
</dbReference>
<comment type="caution">
    <text evidence="10">The sequence shown here is derived from an EMBL/GenBank/DDBJ whole genome shotgun (WGS) entry which is preliminary data.</text>
</comment>
<evidence type="ECO:0000256" key="8">
    <source>
        <dbReference type="SAM" id="MobiDB-lite"/>
    </source>
</evidence>
<evidence type="ECO:0000256" key="2">
    <source>
        <dbReference type="ARBA" id="ARBA00009773"/>
    </source>
</evidence>
<evidence type="ECO:0000256" key="7">
    <source>
        <dbReference type="ARBA" id="ARBA00023136"/>
    </source>
</evidence>
<feature type="transmembrane region" description="Helical" evidence="9">
    <location>
        <begin position="269"/>
        <end position="288"/>
    </location>
</feature>
<keyword evidence="11" id="KW-1185">Reference proteome</keyword>
<evidence type="ECO:0000313" key="11">
    <source>
        <dbReference type="Proteomes" id="UP001226867"/>
    </source>
</evidence>
<sequence length="627" mass="67127">MGLLSSQPQRHIGHVVPVACILAVLYFGQVFIKPLAIAGVLSLVIAPLVRKLGRTGLGRTTSTLTSVLLVATCVVWMGVVIAIQLVAVAEDLPRYKAAIGAKVESIKELTVRPLERFEAELKGVVPQAPATHLSAEPERPASARGAAGPSAFQATPQHAPAPDAAGDLVTRLFSALWGPLGEAGIVFILLVFILLEHESLSDRFIRVVGEDELGTTVQALSDAAHGVSRFFLSQSIVNLAFGTIIGLSLWAIGIPHAALWGVVSGLLRFVPYVGILGAGALIAVFGAAADPGWSLTLWSLGVFLLLELLVAHVVEPQVYGHSTGLAPLAVIVSALFWGAMWGPVGLLLSTPLTLCLVVLGRQVEALQPLTILLSDAPGLSAGQRFYQRALADNTDAIIQDARTFMRQGSLAKYCDHVLLPGLALGAVDFNRGRVGLQQWQRIQSNLGRLAESLANTHTRTRLGLRRRRSAVSLVDANIGAHLRQIREARLGRWQGRLDVPSGSIVLCMSFGSERDDLLTELLVRALRDDSVDARSASIDDPSDPSMAGKSVLVGTLFVVYPHAQDMDRWRTQIAEVRAALPHAILVTVKLKLDDHSADIEQVQAHVDLILHSYSEAEAFVLQGSKTA</sequence>
<dbReference type="PANTHER" id="PTHR21716:SF53">
    <property type="entry name" value="PERMEASE PERM-RELATED"/>
    <property type="match status" value="1"/>
</dbReference>
<comment type="subcellular location">
    <subcellularLocation>
        <location evidence="1">Cell membrane</location>
        <topology evidence="1">Multi-pass membrane protein</topology>
    </subcellularLocation>
</comment>
<feature type="transmembrane region" description="Helical" evidence="9">
    <location>
        <begin position="239"/>
        <end position="263"/>
    </location>
</feature>
<reference evidence="10 11" key="1">
    <citation type="submission" date="2023-07" db="EMBL/GenBank/DDBJ databases">
        <title>Sorghum-associated microbial communities from plants grown in Nebraska, USA.</title>
        <authorList>
            <person name="Schachtman D."/>
        </authorList>
    </citation>
    <scope>NUCLEOTIDE SEQUENCE [LARGE SCALE GENOMIC DNA]</scope>
    <source>
        <strain evidence="10 11">DS1607</strain>
    </source>
</reference>
<dbReference type="EMBL" id="JAUSRO010000004">
    <property type="protein sequence ID" value="MDP9899008.1"/>
    <property type="molecule type" value="Genomic_DNA"/>
</dbReference>
<name>A0ABT9S3U3_9BURK</name>
<feature type="transmembrane region" description="Helical" evidence="9">
    <location>
        <begin position="64"/>
        <end position="87"/>
    </location>
</feature>
<organism evidence="10 11">
    <name type="scientific">Variovorax ginsengisoli</name>
    <dbReference type="NCBI Taxonomy" id="363844"/>
    <lineage>
        <taxon>Bacteria</taxon>
        <taxon>Pseudomonadati</taxon>
        <taxon>Pseudomonadota</taxon>
        <taxon>Betaproteobacteria</taxon>
        <taxon>Burkholderiales</taxon>
        <taxon>Comamonadaceae</taxon>
        <taxon>Variovorax</taxon>
    </lineage>
</organism>
<accession>A0ABT9S3U3</accession>
<proteinExistence type="inferred from homology"/>
<evidence type="ECO:0000256" key="3">
    <source>
        <dbReference type="ARBA" id="ARBA00022448"/>
    </source>
</evidence>
<dbReference type="RefSeq" id="WP_307688834.1">
    <property type="nucleotide sequence ID" value="NZ_JAUSRO010000004.1"/>
</dbReference>
<feature type="transmembrane region" description="Helical" evidence="9">
    <location>
        <begin position="295"/>
        <end position="314"/>
    </location>
</feature>
<feature type="compositionally biased region" description="Low complexity" evidence="8">
    <location>
        <begin position="142"/>
        <end position="151"/>
    </location>
</feature>
<feature type="transmembrane region" description="Helical" evidence="9">
    <location>
        <begin position="176"/>
        <end position="195"/>
    </location>
</feature>
<evidence type="ECO:0000256" key="9">
    <source>
        <dbReference type="SAM" id="Phobius"/>
    </source>
</evidence>
<keyword evidence="5 9" id="KW-0812">Transmembrane</keyword>
<keyword evidence="6 9" id="KW-1133">Transmembrane helix</keyword>
<evidence type="ECO:0000256" key="1">
    <source>
        <dbReference type="ARBA" id="ARBA00004651"/>
    </source>
</evidence>
<dbReference type="Pfam" id="PF01594">
    <property type="entry name" value="AI-2E_transport"/>
    <property type="match status" value="1"/>
</dbReference>
<keyword evidence="7 9" id="KW-0472">Membrane</keyword>
<keyword evidence="3" id="KW-0813">Transport</keyword>
<protein>
    <submittedName>
        <fullName evidence="10">PurR-regulated permease PerM</fullName>
    </submittedName>
</protein>
<feature type="region of interest" description="Disordered" evidence="8">
    <location>
        <begin position="132"/>
        <end position="159"/>
    </location>
</feature>
<evidence type="ECO:0000313" key="10">
    <source>
        <dbReference type="EMBL" id="MDP9899008.1"/>
    </source>
</evidence>
<comment type="similarity">
    <text evidence="2">Belongs to the autoinducer-2 exporter (AI-2E) (TC 2.A.86) family.</text>
</comment>
<feature type="transmembrane region" description="Helical" evidence="9">
    <location>
        <begin position="12"/>
        <end position="29"/>
    </location>
</feature>
<keyword evidence="4" id="KW-1003">Cell membrane</keyword>
<dbReference type="PANTHER" id="PTHR21716">
    <property type="entry name" value="TRANSMEMBRANE PROTEIN"/>
    <property type="match status" value="1"/>
</dbReference>
<evidence type="ECO:0000256" key="4">
    <source>
        <dbReference type="ARBA" id="ARBA00022475"/>
    </source>
</evidence>
<dbReference type="Proteomes" id="UP001226867">
    <property type="component" value="Unassembled WGS sequence"/>
</dbReference>
<evidence type="ECO:0000256" key="6">
    <source>
        <dbReference type="ARBA" id="ARBA00022989"/>
    </source>
</evidence>
<gene>
    <name evidence="10" type="ORF">J2W36_001253</name>
</gene>
<evidence type="ECO:0000256" key="5">
    <source>
        <dbReference type="ARBA" id="ARBA00022692"/>
    </source>
</evidence>